<reference evidence="2 3" key="1">
    <citation type="submission" date="2023-03" db="EMBL/GenBank/DDBJ databases">
        <title>Roseibium porphyridii sp. nov. and Roseibium rhodosorbium sp. nov. isolated from marine algae, Porphyridium cruentum and Rhodosorus marinus, respectively.</title>
        <authorList>
            <person name="Lee M.W."/>
            <person name="Choi B.J."/>
            <person name="Lee J.K."/>
            <person name="Choi D.G."/>
            <person name="Baek J.H."/>
            <person name="Bayburt H."/>
            <person name="Kim J.M."/>
            <person name="Han D.M."/>
            <person name="Kim K.H."/>
            <person name="Jeon C.O."/>
        </authorList>
    </citation>
    <scope>NUCLEOTIDE SEQUENCE [LARGE SCALE GENOMIC DNA]</scope>
    <source>
        <strain evidence="2 3">KMA01</strain>
    </source>
</reference>
<dbReference type="EMBL" id="CP120863">
    <property type="protein sequence ID" value="WFE89512.1"/>
    <property type="molecule type" value="Genomic_DNA"/>
</dbReference>
<accession>A0ABY8F202</accession>
<feature type="transmembrane region" description="Helical" evidence="1">
    <location>
        <begin position="12"/>
        <end position="34"/>
    </location>
</feature>
<feature type="transmembrane region" description="Helical" evidence="1">
    <location>
        <begin position="46"/>
        <end position="69"/>
    </location>
</feature>
<dbReference type="Proteomes" id="UP001209803">
    <property type="component" value="Chromosome"/>
</dbReference>
<keyword evidence="1" id="KW-0472">Membrane</keyword>
<keyword evidence="3" id="KW-1185">Reference proteome</keyword>
<name>A0ABY8F202_9HYPH</name>
<sequence>MTDTQSKRPASAFVALFAIVFGLMTVLSGGIVLFGGSAAMEAAGNVVHFVLWFNFLAGFSYVVAGYGLLQRRRWAYWLSIAIFAGTAMVLTAFVAHVMLGGTYEFRTVVAMMFRTIVWAVIAKVASGIALRG</sequence>
<proteinExistence type="predicted"/>
<organism evidence="2 3">
    <name type="scientific">Roseibium porphyridii</name>
    <dbReference type="NCBI Taxonomy" id="2866279"/>
    <lineage>
        <taxon>Bacteria</taxon>
        <taxon>Pseudomonadati</taxon>
        <taxon>Pseudomonadota</taxon>
        <taxon>Alphaproteobacteria</taxon>
        <taxon>Hyphomicrobiales</taxon>
        <taxon>Stappiaceae</taxon>
        <taxon>Roseibium</taxon>
    </lineage>
</organism>
<evidence type="ECO:0000256" key="1">
    <source>
        <dbReference type="SAM" id="Phobius"/>
    </source>
</evidence>
<evidence type="ECO:0000313" key="2">
    <source>
        <dbReference type="EMBL" id="WFE89512.1"/>
    </source>
</evidence>
<gene>
    <name evidence="2" type="ORF">K1718_25725</name>
</gene>
<feature type="transmembrane region" description="Helical" evidence="1">
    <location>
        <begin position="111"/>
        <end position="130"/>
    </location>
</feature>
<feature type="transmembrane region" description="Helical" evidence="1">
    <location>
        <begin position="76"/>
        <end position="99"/>
    </location>
</feature>
<keyword evidence="1" id="KW-1133">Transmembrane helix</keyword>
<keyword evidence="1" id="KW-0812">Transmembrane</keyword>
<protein>
    <submittedName>
        <fullName evidence="2">Uncharacterized protein</fullName>
    </submittedName>
</protein>
<evidence type="ECO:0000313" key="3">
    <source>
        <dbReference type="Proteomes" id="UP001209803"/>
    </source>
</evidence>
<dbReference type="RefSeq" id="WP_265680344.1">
    <property type="nucleotide sequence ID" value="NZ_CP120863.1"/>
</dbReference>